<feature type="compositionally biased region" description="Low complexity" evidence="1">
    <location>
        <begin position="79"/>
        <end position="91"/>
    </location>
</feature>
<dbReference type="EMBL" id="FOYL01000012">
    <property type="protein sequence ID" value="SFR28050.1"/>
    <property type="molecule type" value="Genomic_DNA"/>
</dbReference>
<name>A0A1I6FDP6_9PSEU</name>
<evidence type="ECO:0000313" key="3">
    <source>
        <dbReference type="EMBL" id="SFR28050.1"/>
    </source>
</evidence>
<keyword evidence="2" id="KW-0812">Transmembrane</keyword>
<evidence type="ECO:0000256" key="1">
    <source>
        <dbReference type="SAM" id="MobiDB-lite"/>
    </source>
</evidence>
<sequence>MDHEDKLRTTFSVLRGEVPPPNANSAFGVITRGRAVRSRRRTIAVAGSAVATAGVTALALAFLPDTSSPPPVPGPPLPTSTTTTSGVRTTPKGVPERQDSPPVTTTGQVTTNTTG</sequence>
<keyword evidence="2" id="KW-0472">Membrane</keyword>
<proteinExistence type="predicted"/>
<accession>A0A1I6FDP6</accession>
<keyword evidence="2" id="KW-1133">Transmembrane helix</keyword>
<organism evidence="3 4">
    <name type="scientific">Lentzea waywayandensis</name>
    <dbReference type="NCBI Taxonomy" id="84724"/>
    <lineage>
        <taxon>Bacteria</taxon>
        <taxon>Bacillati</taxon>
        <taxon>Actinomycetota</taxon>
        <taxon>Actinomycetes</taxon>
        <taxon>Pseudonocardiales</taxon>
        <taxon>Pseudonocardiaceae</taxon>
        <taxon>Lentzea</taxon>
    </lineage>
</organism>
<dbReference type="Proteomes" id="UP000198583">
    <property type="component" value="Unassembled WGS sequence"/>
</dbReference>
<protein>
    <submittedName>
        <fullName evidence="3">Uncharacterized protein</fullName>
    </submittedName>
</protein>
<feature type="compositionally biased region" description="Pro residues" evidence="1">
    <location>
        <begin position="67"/>
        <end position="78"/>
    </location>
</feature>
<dbReference type="STRING" id="84724.SAMN04488564_112161"/>
<feature type="transmembrane region" description="Helical" evidence="2">
    <location>
        <begin position="42"/>
        <end position="63"/>
    </location>
</feature>
<evidence type="ECO:0000256" key="2">
    <source>
        <dbReference type="SAM" id="Phobius"/>
    </source>
</evidence>
<keyword evidence="4" id="KW-1185">Reference proteome</keyword>
<reference evidence="4" key="1">
    <citation type="submission" date="2016-10" db="EMBL/GenBank/DDBJ databases">
        <authorList>
            <person name="Varghese N."/>
            <person name="Submissions S."/>
        </authorList>
    </citation>
    <scope>NUCLEOTIDE SEQUENCE [LARGE SCALE GENOMIC DNA]</scope>
    <source>
        <strain evidence="4">DSM 44232</strain>
    </source>
</reference>
<dbReference type="AlphaFoldDB" id="A0A1I6FDP6"/>
<gene>
    <name evidence="3" type="ORF">SAMN04488564_112161</name>
</gene>
<feature type="compositionally biased region" description="Low complexity" evidence="1">
    <location>
        <begin position="103"/>
        <end position="115"/>
    </location>
</feature>
<feature type="region of interest" description="Disordered" evidence="1">
    <location>
        <begin position="64"/>
        <end position="115"/>
    </location>
</feature>
<evidence type="ECO:0000313" key="4">
    <source>
        <dbReference type="Proteomes" id="UP000198583"/>
    </source>
</evidence>